<name>A0A917BYK3_9BACL</name>
<comment type="caution">
    <text evidence="2">The sequence shown here is derived from an EMBL/GenBank/DDBJ whole genome shotgun (WGS) entry which is preliminary data.</text>
</comment>
<evidence type="ECO:0000313" key="2">
    <source>
        <dbReference type="EMBL" id="GGF63628.1"/>
    </source>
</evidence>
<reference evidence="2" key="2">
    <citation type="submission" date="2020-09" db="EMBL/GenBank/DDBJ databases">
        <authorList>
            <person name="Sun Q."/>
            <person name="Zhou Y."/>
        </authorList>
    </citation>
    <scope>NUCLEOTIDE SEQUENCE</scope>
    <source>
        <strain evidence="2">CGMCC 1.16134</strain>
    </source>
</reference>
<protein>
    <submittedName>
        <fullName evidence="2">N-acetyltransferase</fullName>
    </submittedName>
</protein>
<dbReference type="PROSITE" id="PS51186">
    <property type="entry name" value="GNAT"/>
    <property type="match status" value="1"/>
</dbReference>
<dbReference type="AlphaFoldDB" id="A0A917BYK3"/>
<sequence length="155" mass="18314">MIEIIDIRERTELQGEAIGYFWRQWGEASNKQFYRDCMERSCDTPSDIPRFYVALEGTSIIGGYALLRSDLNSRQDLFPWLACLYVNPEYRGQGLGQKLQEHAIREAKLKGYQKLYLCTDHTGYYERNQWKYIGLGYTIFDEETRIYEYQTGDSL</sequence>
<dbReference type="Proteomes" id="UP000637643">
    <property type="component" value="Unassembled WGS sequence"/>
</dbReference>
<dbReference type="CDD" id="cd04301">
    <property type="entry name" value="NAT_SF"/>
    <property type="match status" value="1"/>
</dbReference>
<dbReference type="Gene3D" id="3.40.630.30">
    <property type="match status" value="1"/>
</dbReference>
<dbReference type="InterPro" id="IPR016181">
    <property type="entry name" value="Acyl_CoA_acyltransferase"/>
</dbReference>
<dbReference type="GO" id="GO:0016747">
    <property type="term" value="F:acyltransferase activity, transferring groups other than amino-acyl groups"/>
    <property type="evidence" value="ECO:0007669"/>
    <property type="project" value="InterPro"/>
</dbReference>
<keyword evidence="3" id="KW-1185">Reference proteome</keyword>
<dbReference type="InterPro" id="IPR000182">
    <property type="entry name" value="GNAT_dom"/>
</dbReference>
<dbReference type="Pfam" id="PF00583">
    <property type="entry name" value="Acetyltransf_1"/>
    <property type="match status" value="1"/>
</dbReference>
<gene>
    <name evidence="2" type="ORF">GCM10010912_05870</name>
</gene>
<dbReference type="EMBL" id="BMKR01000002">
    <property type="protein sequence ID" value="GGF63628.1"/>
    <property type="molecule type" value="Genomic_DNA"/>
</dbReference>
<proteinExistence type="predicted"/>
<organism evidence="2 3">
    <name type="scientific">Paenibacillus albidus</name>
    <dbReference type="NCBI Taxonomy" id="2041023"/>
    <lineage>
        <taxon>Bacteria</taxon>
        <taxon>Bacillati</taxon>
        <taxon>Bacillota</taxon>
        <taxon>Bacilli</taxon>
        <taxon>Bacillales</taxon>
        <taxon>Paenibacillaceae</taxon>
        <taxon>Paenibacillus</taxon>
    </lineage>
</organism>
<evidence type="ECO:0000313" key="3">
    <source>
        <dbReference type="Proteomes" id="UP000637643"/>
    </source>
</evidence>
<evidence type="ECO:0000259" key="1">
    <source>
        <dbReference type="PROSITE" id="PS51186"/>
    </source>
</evidence>
<reference evidence="2" key="1">
    <citation type="journal article" date="2014" name="Int. J. Syst. Evol. Microbiol.">
        <title>Complete genome sequence of Corynebacterium casei LMG S-19264T (=DSM 44701T), isolated from a smear-ripened cheese.</title>
        <authorList>
            <consortium name="US DOE Joint Genome Institute (JGI-PGF)"/>
            <person name="Walter F."/>
            <person name="Albersmeier A."/>
            <person name="Kalinowski J."/>
            <person name="Ruckert C."/>
        </authorList>
    </citation>
    <scope>NUCLEOTIDE SEQUENCE</scope>
    <source>
        <strain evidence="2">CGMCC 1.16134</strain>
    </source>
</reference>
<dbReference type="RefSeq" id="WP_229695939.1">
    <property type="nucleotide sequence ID" value="NZ_BMKR01000002.1"/>
</dbReference>
<dbReference type="SUPFAM" id="SSF55729">
    <property type="entry name" value="Acyl-CoA N-acyltransferases (Nat)"/>
    <property type="match status" value="1"/>
</dbReference>
<feature type="domain" description="N-acetyltransferase" evidence="1">
    <location>
        <begin position="5"/>
        <end position="153"/>
    </location>
</feature>
<accession>A0A917BYK3</accession>